<dbReference type="EC" id="2.8.1.12" evidence="3"/>
<evidence type="ECO:0000256" key="12">
    <source>
        <dbReference type="ARBA" id="ARBA00049878"/>
    </source>
</evidence>
<dbReference type="GO" id="GO:0006777">
    <property type="term" value="P:Mo-molybdopterin cofactor biosynthetic process"/>
    <property type="evidence" value="ECO:0007669"/>
    <property type="project" value="UniProtKB-KW"/>
</dbReference>
<protein>
    <recommendedName>
        <fullName evidence="4">Molybdopterin synthase catalytic subunit</fullName>
        <ecNumber evidence="3">2.8.1.12</ecNumber>
    </recommendedName>
    <alternativeName>
        <fullName evidence="10">MPT synthase subunit 2</fullName>
    </alternativeName>
    <alternativeName>
        <fullName evidence="8">Molybdenum cofactor biosynthesis protein E</fullName>
    </alternativeName>
    <alternativeName>
        <fullName evidence="9">Molybdopterin-converting factor large subunit</fullName>
    </alternativeName>
    <alternativeName>
        <fullName evidence="11">Molybdopterin-converting factor subunit 2</fullName>
    </alternativeName>
</protein>
<evidence type="ECO:0000313" key="14">
    <source>
        <dbReference type="EMBL" id="MDF3846192.1"/>
    </source>
</evidence>
<evidence type="ECO:0000256" key="10">
    <source>
        <dbReference type="ARBA" id="ARBA00030781"/>
    </source>
</evidence>
<dbReference type="Proteomes" id="UP000077748">
    <property type="component" value="Chromosome"/>
</dbReference>
<sequence length="148" mass="16600">MSICVQQQGFDAGELIERLRGRSGGAGALVSFVGYVRDLDGGAEVSELFLEHYPGMTQRSLEQIAAAARERWALLDLEVLHRVGALAAAEPIVFVGVTSRHRRDAFEACEYIMDQLKTRAPFWKRERTPHGWQWVAARETDSQAAARW</sequence>
<dbReference type="GO" id="GO:0030366">
    <property type="term" value="F:molybdopterin synthase activity"/>
    <property type="evidence" value="ECO:0007669"/>
    <property type="project" value="UniProtKB-EC"/>
</dbReference>
<evidence type="ECO:0000256" key="3">
    <source>
        <dbReference type="ARBA" id="ARBA00011950"/>
    </source>
</evidence>
<organism evidence="13 15">
    <name type="scientific">Pseudomonas citronellolis</name>
    <dbReference type="NCBI Taxonomy" id="53408"/>
    <lineage>
        <taxon>Bacteria</taxon>
        <taxon>Pseudomonadati</taxon>
        <taxon>Pseudomonadota</taxon>
        <taxon>Gammaproteobacteria</taxon>
        <taxon>Pseudomonadales</taxon>
        <taxon>Pseudomonadaceae</taxon>
        <taxon>Pseudomonas</taxon>
    </lineage>
</organism>
<evidence type="ECO:0000256" key="11">
    <source>
        <dbReference type="ARBA" id="ARBA00032474"/>
    </source>
</evidence>
<dbReference type="KEGG" id="pcq:PcP3B5_31990"/>
<evidence type="ECO:0000313" key="13">
    <source>
        <dbReference type="EMBL" id="ANI15294.1"/>
    </source>
</evidence>
<dbReference type="GeneID" id="72996278"/>
<evidence type="ECO:0000256" key="8">
    <source>
        <dbReference type="ARBA" id="ARBA00029745"/>
    </source>
</evidence>
<dbReference type="SUPFAM" id="SSF54690">
    <property type="entry name" value="Molybdopterin synthase subunit MoaE"/>
    <property type="match status" value="1"/>
</dbReference>
<dbReference type="UniPathway" id="UPA00344"/>
<dbReference type="InterPro" id="IPR003448">
    <property type="entry name" value="Mopterin_biosynth_MoaE"/>
</dbReference>
<dbReference type="FunFam" id="3.90.1170.40:FF:000001">
    <property type="entry name" value="Molybdopterin synthase catalytic subunit MoaE"/>
    <property type="match status" value="1"/>
</dbReference>
<dbReference type="RefSeq" id="WP_043272851.1">
    <property type="nucleotide sequence ID" value="NZ_BGPP01000007.1"/>
</dbReference>
<comment type="catalytic activity">
    <reaction evidence="12">
        <text>2 [molybdopterin-synthase sulfur-carrier protein]-C-terminal-Gly-aminoethanethioate + cyclic pyranopterin phosphate + H2O = molybdopterin + 2 [molybdopterin-synthase sulfur-carrier protein]-C-terminal Gly-Gly + 2 H(+)</text>
        <dbReference type="Rhea" id="RHEA:26333"/>
        <dbReference type="Rhea" id="RHEA-COMP:12202"/>
        <dbReference type="Rhea" id="RHEA-COMP:19907"/>
        <dbReference type="ChEBI" id="CHEBI:15377"/>
        <dbReference type="ChEBI" id="CHEBI:15378"/>
        <dbReference type="ChEBI" id="CHEBI:58698"/>
        <dbReference type="ChEBI" id="CHEBI:59648"/>
        <dbReference type="ChEBI" id="CHEBI:90778"/>
        <dbReference type="ChEBI" id="CHEBI:232372"/>
        <dbReference type="EC" id="2.8.1.12"/>
    </reaction>
</comment>
<dbReference type="InterPro" id="IPR036563">
    <property type="entry name" value="MoaE_sf"/>
</dbReference>
<evidence type="ECO:0000256" key="6">
    <source>
        <dbReference type="ARBA" id="ARBA00023150"/>
    </source>
</evidence>
<dbReference type="Proteomes" id="UP001220662">
    <property type="component" value="Unassembled WGS sequence"/>
</dbReference>
<keyword evidence="5" id="KW-0808">Transferase</keyword>
<comment type="subunit">
    <text evidence="7">Heterotetramer of 2 MoaD subunits and 2 MoaE subunits. Also stable as homodimer. The enzyme changes between these two forms during catalysis.</text>
</comment>
<evidence type="ECO:0000256" key="4">
    <source>
        <dbReference type="ARBA" id="ARBA00013858"/>
    </source>
</evidence>
<keyword evidence="6" id="KW-0501">Molybdenum cofactor biosynthesis</keyword>
<comment type="similarity">
    <text evidence="2">Belongs to the MoaE family.</text>
</comment>
<evidence type="ECO:0000256" key="1">
    <source>
        <dbReference type="ARBA" id="ARBA00005046"/>
    </source>
</evidence>
<dbReference type="PANTHER" id="PTHR23404">
    <property type="entry name" value="MOLYBDOPTERIN SYNTHASE RELATED"/>
    <property type="match status" value="1"/>
</dbReference>
<reference evidence="13 15" key="1">
    <citation type="submission" date="2016-05" db="EMBL/GenBank/DDBJ databases">
        <title>Genome Sequence of Pseudomonas citronellolis Strain SJTE-3, an Estrogens and Persistent Organic Pollutants degradation strain.</title>
        <authorList>
            <person name="Liang R."/>
        </authorList>
    </citation>
    <scope>NUCLEOTIDE SEQUENCE [LARGE SCALE GENOMIC DNA]</scope>
    <source>
        <strain evidence="13 15">SJTE-3</strain>
    </source>
</reference>
<comment type="pathway">
    <text evidence="1">Cofactor biosynthesis; molybdopterin biosynthesis.</text>
</comment>
<dbReference type="EMBL" id="CP015878">
    <property type="protein sequence ID" value="ANI15294.1"/>
    <property type="molecule type" value="Genomic_DNA"/>
</dbReference>
<gene>
    <name evidence="13" type="ORF">A9C11_15455</name>
    <name evidence="14" type="ORF">P3W55_31195</name>
</gene>
<evidence type="ECO:0000256" key="7">
    <source>
        <dbReference type="ARBA" id="ARBA00026066"/>
    </source>
</evidence>
<evidence type="ECO:0000313" key="15">
    <source>
        <dbReference type="Proteomes" id="UP000077748"/>
    </source>
</evidence>
<dbReference type="Pfam" id="PF02391">
    <property type="entry name" value="MoaE"/>
    <property type="match status" value="1"/>
</dbReference>
<evidence type="ECO:0000256" key="9">
    <source>
        <dbReference type="ARBA" id="ARBA00030407"/>
    </source>
</evidence>
<evidence type="ECO:0000256" key="2">
    <source>
        <dbReference type="ARBA" id="ARBA00005426"/>
    </source>
</evidence>
<dbReference type="EMBL" id="JARJLR010000514">
    <property type="protein sequence ID" value="MDF3846192.1"/>
    <property type="molecule type" value="Genomic_DNA"/>
</dbReference>
<dbReference type="CDD" id="cd00756">
    <property type="entry name" value="MoaE"/>
    <property type="match status" value="1"/>
</dbReference>
<reference evidence="14" key="2">
    <citation type="submission" date="2023-03" db="EMBL/GenBank/DDBJ databases">
        <title>Draft assemblies of triclosan tolerant bacteria isolated from returned activated sludge.</title>
        <authorList>
            <person name="Van Hamelsveld S."/>
        </authorList>
    </citation>
    <scope>NUCLEOTIDE SEQUENCE</scope>
    <source>
        <strain evidence="14">GW210015_S63</strain>
    </source>
</reference>
<name>A0A127MU19_9PSED</name>
<evidence type="ECO:0000256" key="5">
    <source>
        <dbReference type="ARBA" id="ARBA00022679"/>
    </source>
</evidence>
<dbReference type="STRING" id="53408.A9C11_15455"/>
<proteinExistence type="inferred from homology"/>
<accession>A0A127MU19</accession>
<dbReference type="Gene3D" id="3.90.1170.40">
    <property type="entry name" value="Molybdopterin biosynthesis MoaE subunit"/>
    <property type="match status" value="1"/>
</dbReference>
<dbReference type="AlphaFoldDB" id="A0A127MU19"/>